<evidence type="ECO:0000256" key="3">
    <source>
        <dbReference type="ARBA" id="ARBA00022525"/>
    </source>
</evidence>
<evidence type="ECO:0000256" key="7">
    <source>
        <dbReference type="ARBA" id="ARBA00023295"/>
    </source>
</evidence>
<comment type="subcellular location">
    <subcellularLocation>
        <location evidence="1">Secreted</location>
    </subcellularLocation>
</comment>
<keyword evidence="5 9" id="KW-0378">Hydrolase</keyword>
<dbReference type="Gene3D" id="2.160.20.10">
    <property type="entry name" value="Single-stranded right-handed beta-helix, Pectin lyase-like"/>
    <property type="match status" value="1"/>
</dbReference>
<evidence type="ECO:0000313" key="12">
    <source>
        <dbReference type="Proteomes" id="UP001305779"/>
    </source>
</evidence>
<dbReference type="InterPro" id="IPR000743">
    <property type="entry name" value="Glyco_hydro_28"/>
</dbReference>
<organism evidence="11 12">
    <name type="scientific">Zasmidium cellare</name>
    <name type="common">Wine cellar mold</name>
    <name type="synonym">Racodium cellare</name>
    <dbReference type="NCBI Taxonomy" id="395010"/>
    <lineage>
        <taxon>Eukaryota</taxon>
        <taxon>Fungi</taxon>
        <taxon>Dikarya</taxon>
        <taxon>Ascomycota</taxon>
        <taxon>Pezizomycotina</taxon>
        <taxon>Dothideomycetes</taxon>
        <taxon>Dothideomycetidae</taxon>
        <taxon>Mycosphaerellales</taxon>
        <taxon>Mycosphaerellaceae</taxon>
        <taxon>Zasmidium</taxon>
    </lineage>
</organism>
<reference evidence="11 12" key="1">
    <citation type="journal article" date="2023" name="G3 (Bethesda)">
        <title>A chromosome-level genome assembly of Zasmidium syzygii isolated from banana leaves.</title>
        <authorList>
            <person name="van Westerhoven A.C."/>
            <person name="Mehrabi R."/>
            <person name="Talebi R."/>
            <person name="Steentjes M.B.F."/>
            <person name="Corcolon B."/>
            <person name="Chong P.A."/>
            <person name="Kema G.H.J."/>
            <person name="Seidl M.F."/>
        </authorList>
    </citation>
    <scope>NUCLEOTIDE SEQUENCE [LARGE SCALE GENOMIC DNA]</scope>
    <source>
        <strain evidence="11 12">P124</strain>
    </source>
</reference>
<proteinExistence type="inferred from homology"/>
<evidence type="ECO:0008006" key="13">
    <source>
        <dbReference type="Google" id="ProtNLM"/>
    </source>
</evidence>
<name>A0ABR0EP90_ZASCE</name>
<dbReference type="PANTHER" id="PTHR31736:SF8">
    <property type="entry name" value="PUTATIVE (AFU_ORTHOLOGUE AFUA_7G06410)-RELATED"/>
    <property type="match status" value="1"/>
</dbReference>
<feature type="signal peptide" evidence="10">
    <location>
        <begin position="1"/>
        <end position="21"/>
    </location>
</feature>
<keyword evidence="8" id="KW-0961">Cell wall biogenesis/degradation</keyword>
<evidence type="ECO:0000256" key="8">
    <source>
        <dbReference type="ARBA" id="ARBA00023316"/>
    </source>
</evidence>
<dbReference type="EMBL" id="JAXOVC010000004">
    <property type="protein sequence ID" value="KAK4503287.1"/>
    <property type="molecule type" value="Genomic_DNA"/>
</dbReference>
<keyword evidence="12" id="KW-1185">Reference proteome</keyword>
<accession>A0ABR0EP90</accession>
<comment type="similarity">
    <text evidence="2 9">Belongs to the glycosyl hydrolase 28 family.</text>
</comment>
<comment type="caution">
    <text evidence="11">The sequence shown here is derived from an EMBL/GenBank/DDBJ whole genome shotgun (WGS) entry which is preliminary data.</text>
</comment>
<keyword evidence="7 9" id="KW-0326">Glycosidase</keyword>
<dbReference type="InterPro" id="IPR012334">
    <property type="entry name" value="Pectin_lyas_fold"/>
</dbReference>
<evidence type="ECO:0000256" key="5">
    <source>
        <dbReference type="ARBA" id="ARBA00022801"/>
    </source>
</evidence>
<keyword evidence="3" id="KW-0964">Secreted</keyword>
<evidence type="ECO:0000256" key="4">
    <source>
        <dbReference type="ARBA" id="ARBA00022729"/>
    </source>
</evidence>
<protein>
    <recommendedName>
        <fullName evidence="13">Glycoside hydrolase family 28 protein</fullName>
    </recommendedName>
</protein>
<sequence length="433" mass="46877">MLTRPSTFAFALAALQSLVTALPPRSNVCNVEQPEDGSDAVPNILAAIDECGTDGQIIFGKTTYNISSVMNTYLSNVEVDVQGTLQWSTNIDHWLNTSLPVGYQNQSTVWIFGGDNVWLHGGGIGTFNGSGQVWYESIIAFFDNYPRRPHQITFGNLTNSQVTGLNFYQSQMWTMSIINSSNLLLDSITINNSDSRPGHGYPQNTDGADTLFSNNLTFTNWTVTSGDDAISCKANSTNIHIENCTFHYTNGLAMGSIAQYNNNFEIIENVTARNITFYDSTQAAYLKTWAGIPSGNNTYGPYGPYPPNAGGGGLGYIKNLTFTDFTVSNIGQGKFAPFSITQCYFANESIPNICDSSTMQISDVRWENVKGTVKNTGKDVGSFQCSGEVPCTGIEVRDVQVTSVEDGSVLGGYLCSNVSSPVGFECTGVTSQT</sequence>
<evidence type="ECO:0000256" key="1">
    <source>
        <dbReference type="ARBA" id="ARBA00004613"/>
    </source>
</evidence>
<dbReference type="SUPFAM" id="SSF51126">
    <property type="entry name" value="Pectin lyase-like"/>
    <property type="match status" value="1"/>
</dbReference>
<evidence type="ECO:0000256" key="2">
    <source>
        <dbReference type="ARBA" id="ARBA00008834"/>
    </source>
</evidence>
<gene>
    <name evidence="11" type="ORF">PRZ48_006715</name>
</gene>
<evidence type="ECO:0000256" key="6">
    <source>
        <dbReference type="ARBA" id="ARBA00023180"/>
    </source>
</evidence>
<keyword evidence="4 10" id="KW-0732">Signal</keyword>
<dbReference type="Proteomes" id="UP001305779">
    <property type="component" value="Unassembled WGS sequence"/>
</dbReference>
<feature type="chain" id="PRO_5045164372" description="Glycoside hydrolase family 28 protein" evidence="10">
    <location>
        <begin position="22"/>
        <end position="433"/>
    </location>
</feature>
<evidence type="ECO:0000256" key="9">
    <source>
        <dbReference type="RuleBase" id="RU361169"/>
    </source>
</evidence>
<evidence type="ECO:0000313" key="11">
    <source>
        <dbReference type="EMBL" id="KAK4503287.1"/>
    </source>
</evidence>
<dbReference type="Pfam" id="PF00295">
    <property type="entry name" value="Glyco_hydro_28"/>
    <property type="match status" value="2"/>
</dbReference>
<evidence type="ECO:0000256" key="10">
    <source>
        <dbReference type="SAM" id="SignalP"/>
    </source>
</evidence>
<keyword evidence="6" id="KW-0325">Glycoprotein</keyword>
<dbReference type="InterPro" id="IPR011050">
    <property type="entry name" value="Pectin_lyase_fold/virulence"/>
</dbReference>
<dbReference type="PANTHER" id="PTHR31736">
    <property type="match status" value="1"/>
</dbReference>